<evidence type="ECO:0000256" key="1">
    <source>
        <dbReference type="SAM" id="SignalP"/>
    </source>
</evidence>
<comment type="caution">
    <text evidence="2">The sequence shown here is derived from an EMBL/GenBank/DDBJ whole genome shotgun (WGS) entry which is preliminary data.</text>
</comment>
<organism evidence="2 3">
    <name type="scientific">Paramecium pentaurelia</name>
    <dbReference type="NCBI Taxonomy" id="43138"/>
    <lineage>
        <taxon>Eukaryota</taxon>
        <taxon>Sar</taxon>
        <taxon>Alveolata</taxon>
        <taxon>Ciliophora</taxon>
        <taxon>Intramacronucleata</taxon>
        <taxon>Oligohymenophorea</taxon>
        <taxon>Peniculida</taxon>
        <taxon>Parameciidae</taxon>
        <taxon>Paramecium</taxon>
    </lineage>
</organism>
<dbReference type="OrthoDB" id="293972at2759"/>
<evidence type="ECO:0000313" key="2">
    <source>
        <dbReference type="EMBL" id="CAD8180803.1"/>
    </source>
</evidence>
<name>A0A8S1VWT7_9CILI</name>
<feature type="chain" id="PRO_5035775462" evidence="1">
    <location>
        <begin position="22"/>
        <end position="201"/>
    </location>
</feature>
<dbReference type="EMBL" id="CAJJDO010000075">
    <property type="protein sequence ID" value="CAD8180803.1"/>
    <property type="molecule type" value="Genomic_DNA"/>
</dbReference>
<evidence type="ECO:0000313" key="3">
    <source>
        <dbReference type="Proteomes" id="UP000689195"/>
    </source>
</evidence>
<accession>A0A8S1VWT7</accession>
<keyword evidence="1" id="KW-0732">Signal</keyword>
<sequence length="201" mass="23026">MKMTWIMFIVFPLINSQYIEGQKACYEIDINYNKQTKIPLIYQFGWSEELILNTPKGNRPEPQIIMNQDYIEQHLKTFHNGASLIIVTAILDHYGRDYIGTKNGLFVVPKSQMDILLQAANGSLSVIEKNLGIPQGRWLFKRLSRIDILNPQKFNLRIPSGNEAGVNHLWKPGGLLPNGMKEAIIDMVPKNEYQEVQLNLS</sequence>
<dbReference type="AlphaFoldDB" id="A0A8S1VWT7"/>
<reference evidence="2" key="1">
    <citation type="submission" date="2021-01" db="EMBL/GenBank/DDBJ databases">
        <authorList>
            <consortium name="Genoscope - CEA"/>
            <person name="William W."/>
        </authorList>
    </citation>
    <scope>NUCLEOTIDE SEQUENCE</scope>
</reference>
<dbReference type="Proteomes" id="UP000689195">
    <property type="component" value="Unassembled WGS sequence"/>
</dbReference>
<protein>
    <submittedName>
        <fullName evidence="2">Uncharacterized protein</fullName>
    </submittedName>
</protein>
<feature type="signal peptide" evidence="1">
    <location>
        <begin position="1"/>
        <end position="21"/>
    </location>
</feature>
<gene>
    <name evidence="2" type="ORF">PPENT_87.1.T0750038</name>
</gene>
<proteinExistence type="predicted"/>
<keyword evidence="3" id="KW-1185">Reference proteome</keyword>